<dbReference type="Gene3D" id="3.40.50.2000">
    <property type="entry name" value="Glycogen Phosphorylase B"/>
    <property type="match status" value="1"/>
</dbReference>
<protein>
    <submittedName>
        <fullName evidence="2">Glycosyltransferase family 4 protein</fullName>
    </submittedName>
</protein>
<proteinExistence type="predicted"/>
<organism evidence="2 3">
    <name type="scientific">Ramlibacter terrae</name>
    <dbReference type="NCBI Taxonomy" id="2732511"/>
    <lineage>
        <taxon>Bacteria</taxon>
        <taxon>Pseudomonadati</taxon>
        <taxon>Pseudomonadota</taxon>
        <taxon>Betaproteobacteria</taxon>
        <taxon>Burkholderiales</taxon>
        <taxon>Comamonadaceae</taxon>
        <taxon>Ramlibacter</taxon>
    </lineage>
</organism>
<dbReference type="PANTHER" id="PTHR12526">
    <property type="entry name" value="GLYCOSYLTRANSFERASE"/>
    <property type="match status" value="1"/>
</dbReference>
<reference evidence="2 3" key="2">
    <citation type="submission" date="2020-05" db="EMBL/GenBank/DDBJ databases">
        <authorList>
            <person name="Khan S.A."/>
            <person name="Jeon C.O."/>
            <person name="Chun B.H."/>
        </authorList>
    </citation>
    <scope>NUCLEOTIDE SEQUENCE [LARGE SCALE GENOMIC DNA]</scope>
    <source>
        <strain evidence="2 3">H242</strain>
    </source>
</reference>
<dbReference type="SUPFAM" id="SSF53756">
    <property type="entry name" value="UDP-Glycosyltransferase/glycogen phosphorylase"/>
    <property type="match status" value="1"/>
</dbReference>
<dbReference type="CDD" id="cd03801">
    <property type="entry name" value="GT4_PimA-like"/>
    <property type="match status" value="1"/>
</dbReference>
<sequence length="353" mass="38875">MHKVIHLLPYDGIGGAEEAARSMSGASSPGIDFRVRYVFPRAATGGRRATFNPWALLQAARTVRREAPDLLIVSLWRACLVGILVRLLRPRTRMVVLIHNSVDAHAADRPATRAAMALSEAVWADSEASIRLRFRKPPRAPVTQIPFLTRRLDPIVPDAASASPAPAFIFWGRLAPQKDLPTALRLFHRIRQRHPRATFTVIGPDSGQRAALESLCADLGLSAAVRFEGPQPFAEILRRVPGHAFYLQTSRYEGMAMSVVEAMQLGLVPVVTPVGEVSAYCRAGHNAVIVREPEAAAAEVLQLLDDAPAYRRLRDHAIATWQAKPLYRDAVILQCERLVGVEPFRPGPPRDVD</sequence>
<dbReference type="InterPro" id="IPR001296">
    <property type="entry name" value="Glyco_trans_1"/>
</dbReference>
<evidence type="ECO:0000313" key="2">
    <source>
        <dbReference type="EMBL" id="QJW84088.1"/>
    </source>
</evidence>
<evidence type="ECO:0000259" key="1">
    <source>
        <dbReference type="Pfam" id="PF00534"/>
    </source>
</evidence>
<gene>
    <name evidence="2" type="ORF">HK414_09855</name>
</gene>
<name>A0ABX6P200_9BURK</name>
<keyword evidence="3" id="KW-1185">Reference proteome</keyword>
<feature type="domain" description="Glycosyl transferase family 1" evidence="1">
    <location>
        <begin position="165"/>
        <end position="317"/>
    </location>
</feature>
<dbReference type="Proteomes" id="UP000500826">
    <property type="component" value="Chromosome"/>
</dbReference>
<dbReference type="EMBL" id="CP053418">
    <property type="protein sequence ID" value="QJW84088.1"/>
    <property type="molecule type" value="Genomic_DNA"/>
</dbReference>
<reference evidence="2 3" key="1">
    <citation type="submission" date="2020-05" db="EMBL/GenBank/DDBJ databases">
        <title>Ramlibacter rhizophilus sp. nov., isolated from rhizosphere soil of national flower Mugunghwa from South Korea.</title>
        <authorList>
            <person name="Zheng-Fei Y."/>
            <person name="Huan T."/>
        </authorList>
    </citation>
    <scope>NUCLEOTIDE SEQUENCE [LARGE SCALE GENOMIC DNA]</scope>
    <source>
        <strain evidence="2 3">H242</strain>
    </source>
</reference>
<dbReference type="Pfam" id="PF00534">
    <property type="entry name" value="Glycos_transf_1"/>
    <property type="match status" value="1"/>
</dbReference>
<evidence type="ECO:0000313" key="3">
    <source>
        <dbReference type="Proteomes" id="UP000500826"/>
    </source>
</evidence>
<accession>A0ABX6P200</accession>